<feature type="region of interest" description="Disordered" evidence="1">
    <location>
        <begin position="338"/>
        <end position="359"/>
    </location>
</feature>
<dbReference type="SUPFAM" id="SSF159245">
    <property type="entry name" value="AttH-like"/>
    <property type="match status" value="1"/>
</dbReference>
<keyword evidence="3" id="KW-1185">Reference proteome</keyword>
<protein>
    <submittedName>
        <fullName evidence="2">Uncharacterized protein</fullName>
    </submittedName>
</protein>
<comment type="caution">
    <text evidence="2">The sequence shown here is derived from an EMBL/GenBank/DDBJ whole genome shotgun (WGS) entry which is preliminary data.</text>
</comment>
<gene>
    <name evidence="2" type="ORF">D7X12_25080</name>
</gene>
<dbReference type="EMBL" id="RAWG01000181">
    <property type="protein sequence ID" value="RKH38871.1"/>
    <property type="molecule type" value="Genomic_DNA"/>
</dbReference>
<evidence type="ECO:0000256" key="1">
    <source>
        <dbReference type="SAM" id="MobiDB-lite"/>
    </source>
</evidence>
<evidence type="ECO:0000313" key="3">
    <source>
        <dbReference type="Proteomes" id="UP000273405"/>
    </source>
</evidence>
<dbReference type="OrthoDB" id="333076at2"/>
<organism evidence="2 3">
    <name type="scientific">Corallococcus sicarius</name>
    <dbReference type="NCBI Taxonomy" id="2316726"/>
    <lineage>
        <taxon>Bacteria</taxon>
        <taxon>Pseudomonadati</taxon>
        <taxon>Myxococcota</taxon>
        <taxon>Myxococcia</taxon>
        <taxon>Myxococcales</taxon>
        <taxon>Cystobacterineae</taxon>
        <taxon>Myxococcaceae</taxon>
        <taxon>Corallococcus</taxon>
    </lineage>
</organism>
<dbReference type="Proteomes" id="UP000273405">
    <property type="component" value="Unassembled WGS sequence"/>
</dbReference>
<dbReference type="AlphaFoldDB" id="A0A3A8N9M1"/>
<evidence type="ECO:0000313" key="2">
    <source>
        <dbReference type="EMBL" id="RKH38871.1"/>
    </source>
</evidence>
<dbReference type="RefSeq" id="WP_120627807.1">
    <property type="nucleotide sequence ID" value="NZ_RAWG01000181.1"/>
</dbReference>
<sequence length="359" mass="39791">MPSSERANLPRWNGQRGFFEIWFLVVLDPGGDRAWWLRYTLFTPAPGAPGEPRATVWAAAFDCASADRPAVALKSLHPVSAFTALTPSGVRIGDSELAPGRCHGQVASGEHAIAWDLRISQEGRTPVRREPRGISLLPLPTHVAHVHDDLTFDGTVTVDGERFEVKGAPGLQKHLWGRRRLEELTWLYCPRFREDPDARLEAMVVRAERKAGHPRLAPIYLRTGDAEHTFHELPNMLFTRVNSPTTGELSFSAASATVGMKGRAWCDPRTLVGYLYRDPKGWDVRVAQSDVARCEVELFSRPHPFAAWRPTKTLTSTVGALEFHAPEPVPGVRYIPWDGTEAEPEPELASGEASVRETG</sequence>
<reference evidence="3" key="1">
    <citation type="submission" date="2018-09" db="EMBL/GenBank/DDBJ databases">
        <authorList>
            <person name="Livingstone P.G."/>
            <person name="Whitworth D.E."/>
        </authorList>
    </citation>
    <scope>NUCLEOTIDE SEQUENCE [LARGE SCALE GENOMIC DNA]</scope>
    <source>
        <strain evidence="3">CA040B</strain>
    </source>
</reference>
<name>A0A3A8N9M1_9BACT</name>
<accession>A0A3A8N9M1</accession>
<proteinExistence type="predicted"/>